<comment type="similarity">
    <text evidence="2">Belongs to the bacterial solute-binding protein SsuA/TauA family.</text>
</comment>
<dbReference type="OrthoDB" id="9815602at2"/>
<dbReference type="GO" id="GO:0042597">
    <property type="term" value="C:periplasmic space"/>
    <property type="evidence" value="ECO:0007669"/>
    <property type="project" value="UniProtKB-SubCell"/>
</dbReference>
<dbReference type="Pfam" id="PF13379">
    <property type="entry name" value="NMT1_2"/>
    <property type="match status" value="1"/>
</dbReference>
<dbReference type="PANTHER" id="PTHR30024">
    <property type="entry name" value="ALIPHATIC SULFONATES-BINDING PROTEIN-RELATED"/>
    <property type="match status" value="1"/>
</dbReference>
<evidence type="ECO:0000256" key="2">
    <source>
        <dbReference type="ARBA" id="ARBA00010742"/>
    </source>
</evidence>
<name>A0A1M5I321_9BACT</name>
<dbReference type="PANTHER" id="PTHR30024:SF47">
    <property type="entry name" value="TAURINE-BINDING PERIPLASMIC PROTEIN"/>
    <property type="match status" value="1"/>
</dbReference>
<evidence type="ECO:0000313" key="4">
    <source>
        <dbReference type="EMBL" id="SHG22704.1"/>
    </source>
</evidence>
<keyword evidence="3" id="KW-0732">Signal</keyword>
<sequence length="327" mass="35769">MQRRSGNSATCRKGVLKVTTSCFAAFLLVILASGYARAQARDPVRMGILPVLDTLPLQVAIHEGFFERKGIQVELVSFNSALERDAAMQGGQLQGYFGDLLNTLLLVRNGIPMQVLTVSYASRPGRRMFALVGRPGLDAPSAAAVGSATVGLSNATIMEFLLDALQERAQIPAGTWKRIEVKKIPLRLQMLLSGQLDLAVLPEPLVTLAESKGSRVYLTDGDLDLPLTVVCLRRDLLESEPSFGAKFLAAYEEAVSALAEHPERYRELMSRTCRIPPSLQATFPMPAFPAPGLPDPARVDQVQSWMVLRGMIPERVPYGNLVWRSPQ</sequence>
<evidence type="ECO:0000256" key="3">
    <source>
        <dbReference type="ARBA" id="ARBA00022729"/>
    </source>
</evidence>
<comment type="subcellular location">
    <subcellularLocation>
        <location evidence="1">Periplasm</location>
    </subcellularLocation>
</comment>
<dbReference type="Proteomes" id="UP000184076">
    <property type="component" value="Unassembled WGS sequence"/>
</dbReference>
<dbReference type="RefSeq" id="WP_084076619.1">
    <property type="nucleotide sequence ID" value="NZ_FQVB01000051.1"/>
</dbReference>
<dbReference type="SUPFAM" id="SSF53850">
    <property type="entry name" value="Periplasmic binding protein-like II"/>
    <property type="match status" value="1"/>
</dbReference>
<proteinExistence type="inferred from homology"/>
<dbReference type="EMBL" id="FQVB01000051">
    <property type="protein sequence ID" value="SHG22704.1"/>
    <property type="molecule type" value="Genomic_DNA"/>
</dbReference>
<evidence type="ECO:0000256" key="1">
    <source>
        <dbReference type="ARBA" id="ARBA00004418"/>
    </source>
</evidence>
<evidence type="ECO:0000313" key="5">
    <source>
        <dbReference type="Proteomes" id="UP000184076"/>
    </source>
</evidence>
<dbReference type="AlphaFoldDB" id="A0A1M5I321"/>
<reference evidence="5" key="1">
    <citation type="submission" date="2016-11" db="EMBL/GenBank/DDBJ databases">
        <authorList>
            <person name="Varghese N."/>
            <person name="Submissions S."/>
        </authorList>
    </citation>
    <scope>NUCLEOTIDE SEQUENCE [LARGE SCALE GENOMIC DNA]</scope>
    <source>
        <strain evidence="5">DSM 9756</strain>
    </source>
</reference>
<dbReference type="STRING" id="1121391.SAMN02745206_03499"/>
<dbReference type="Gene3D" id="3.40.190.10">
    <property type="entry name" value="Periplasmic binding protein-like II"/>
    <property type="match status" value="2"/>
</dbReference>
<organism evidence="4 5">
    <name type="scientific">Desulfacinum infernum DSM 9756</name>
    <dbReference type="NCBI Taxonomy" id="1121391"/>
    <lineage>
        <taxon>Bacteria</taxon>
        <taxon>Pseudomonadati</taxon>
        <taxon>Thermodesulfobacteriota</taxon>
        <taxon>Syntrophobacteria</taxon>
        <taxon>Syntrophobacterales</taxon>
        <taxon>Syntrophobacteraceae</taxon>
        <taxon>Desulfacinum</taxon>
    </lineage>
</organism>
<protein>
    <submittedName>
        <fullName evidence="4">NitT/TauT family transport system substrate-binding protein</fullName>
    </submittedName>
</protein>
<keyword evidence="5" id="KW-1185">Reference proteome</keyword>
<gene>
    <name evidence="4" type="ORF">SAMN02745206_03499</name>
</gene>
<accession>A0A1M5I321</accession>